<reference evidence="3" key="1">
    <citation type="submission" date="2022-10" db="EMBL/GenBank/DDBJ databases">
        <title>Tapping the CABI collections for fungal endophytes: first genome assemblies for Collariella, Neodidymelliopsis, Ascochyta clinopodiicola, Didymella pomorum, Didymosphaeria variabile, Neocosmospora piperis and Neocucurbitaria cava.</title>
        <authorList>
            <person name="Hill R."/>
        </authorList>
    </citation>
    <scope>NUCLEOTIDE SEQUENCE</scope>
    <source>
        <strain evidence="3">IMI 360193</strain>
    </source>
</reference>
<proteinExistence type="predicted"/>
<accession>A0A9W9C0Y9</accession>
<dbReference type="PANTHER" id="PTHR36182">
    <property type="entry name" value="PROTEIN, PUTATIVE (AFU_ORTHOLOGUE AFUA_6G10930)-RELATED"/>
    <property type="match status" value="1"/>
</dbReference>
<feature type="region of interest" description="Disordered" evidence="1">
    <location>
        <begin position="220"/>
        <end position="295"/>
    </location>
</feature>
<evidence type="ECO:0000256" key="2">
    <source>
        <dbReference type="SAM" id="SignalP"/>
    </source>
</evidence>
<keyword evidence="4" id="KW-1185">Reference proteome</keyword>
<feature type="compositionally biased region" description="Pro residues" evidence="1">
    <location>
        <begin position="264"/>
        <end position="278"/>
    </location>
</feature>
<evidence type="ECO:0000313" key="4">
    <source>
        <dbReference type="Proteomes" id="UP001140562"/>
    </source>
</evidence>
<dbReference type="OrthoDB" id="2342176at2759"/>
<dbReference type="PANTHER" id="PTHR36182:SF2">
    <property type="entry name" value="LYTIC POLYSACCHARIDE MONOOXYGENASE"/>
    <property type="match status" value="1"/>
</dbReference>
<dbReference type="EMBL" id="JAPEUV010000030">
    <property type="protein sequence ID" value="KAJ4338458.1"/>
    <property type="molecule type" value="Genomic_DNA"/>
</dbReference>
<feature type="compositionally biased region" description="Gly residues" evidence="1">
    <location>
        <begin position="220"/>
        <end position="243"/>
    </location>
</feature>
<organism evidence="3 4">
    <name type="scientific">Didymella glomerata</name>
    <dbReference type="NCBI Taxonomy" id="749621"/>
    <lineage>
        <taxon>Eukaryota</taxon>
        <taxon>Fungi</taxon>
        <taxon>Dikarya</taxon>
        <taxon>Ascomycota</taxon>
        <taxon>Pezizomycotina</taxon>
        <taxon>Dothideomycetes</taxon>
        <taxon>Pleosporomycetidae</taxon>
        <taxon>Pleosporales</taxon>
        <taxon>Pleosporineae</taxon>
        <taxon>Didymellaceae</taxon>
        <taxon>Didymella</taxon>
    </lineage>
</organism>
<evidence type="ECO:0000313" key="3">
    <source>
        <dbReference type="EMBL" id="KAJ4338458.1"/>
    </source>
</evidence>
<keyword evidence="2" id="KW-0732">Signal</keyword>
<evidence type="ECO:0008006" key="5">
    <source>
        <dbReference type="Google" id="ProtNLM"/>
    </source>
</evidence>
<name>A0A9W9C0Y9_9PLEO</name>
<dbReference type="AlphaFoldDB" id="A0A9W9C0Y9"/>
<protein>
    <recommendedName>
        <fullName evidence="5">Lytic polysaccharide monooxygenase</fullName>
    </recommendedName>
</protein>
<feature type="chain" id="PRO_5040944598" description="Lytic polysaccharide monooxygenase" evidence="2">
    <location>
        <begin position="24"/>
        <end position="351"/>
    </location>
</feature>
<sequence length="351" mass="35197">MSSTMNKTTLFAAVLAMASSTSAHMFLQNPVPFSGVSKSPLDPSGSNFPCQGSGYQVTSMNEWTVGSDVTVSFPSDQTATHGGGSCQISVTKDQKPTKDSVWKVIHSIEGGCPTTNAGNINNPKDLGSFPFKVPSELPEGEMTMAWTWFNKVGNREMYMNCAPIKVSGGTGKGFEELPDMVTCNISGDAGCKTKEGNDYTFANPGKSVAKLGTGPFVEIGGGGASGGGSSGGSGSTGGSGGSDSGSSTPAPAPSAPAASTGPSTPAPKEPTTPAPTTPQAPSTGGSTGGSTGPGAPCSENGAVVCNGESQFGLCSNGKVIYQPVAAGTKCSGGKIARRDLHRNARSAIAPY</sequence>
<feature type="signal peptide" evidence="2">
    <location>
        <begin position="1"/>
        <end position="23"/>
    </location>
</feature>
<feature type="compositionally biased region" description="Low complexity" evidence="1">
    <location>
        <begin position="244"/>
        <end position="263"/>
    </location>
</feature>
<dbReference type="Gene3D" id="2.70.50.70">
    <property type="match status" value="1"/>
</dbReference>
<comment type="caution">
    <text evidence="3">The sequence shown here is derived from an EMBL/GenBank/DDBJ whole genome shotgun (WGS) entry which is preliminary data.</text>
</comment>
<evidence type="ECO:0000256" key="1">
    <source>
        <dbReference type="SAM" id="MobiDB-lite"/>
    </source>
</evidence>
<gene>
    <name evidence="3" type="ORF">N0V87_004001</name>
</gene>
<dbReference type="Proteomes" id="UP001140562">
    <property type="component" value="Unassembled WGS sequence"/>
</dbReference>